<dbReference type="GO" id="GO:0030688">
    <property type="term" value="C:preribosome, small subunit precursor"/>
    <property type="evidence" value="ECO:0007669"/>
    <property type="project" value="TreeGrafter"/>
</dbReference>
<feature type="compositionally biased region" description="Acidic residues" evidence="2">
    <location>
        <begin position="275"/>
        <end position="288"/>
    </location>
</feature>
<dbReference type="GO" id="GO:0005829">
    <property type="term" value="C:cytosol"/>
    <property type="evidence" value="ECO:0007669"/>
    <property type="project" value="TreeGrafter"/>
</dbReference>
<comment type="caution">
    <text evidence="3">The sequence shown here is derived from an EMBL/GenBank/DDBJ whole genome shotgun (WGS) entry which is preliminary data.</text>
</comment>
<dbReference type="GO" id="GO:0000056">
    <property type="term" value="P:ribosomal small subunit export from nucleus"/>
    <property type="evidence" value="ECO:0007669"/>
    <property type="project" value="TreeGrafter"/>
</dbReference>
<dbReference type="PANTHER" id="PTHR21531:SF0">
    <property type="entry name" value="PROTEIN LTV1 HOMOLOG"/>
    <property type="match status" value="1"/>
</dbReference>
<feature type="region of interest" description="Disordered" evidence="2">
    <location>
        <begin position="267"/>
        <end position="328"/>
    </location>
</feature>
<evidence type="ECO:0000313" key="3">
    <source>
        <dbReference type="EMBL" id="KAI3407009.2"/>
    </source>
</evidence>
<evidence type="ECO:0000256" key="1">
    <source>
        <dbReference type="ARBA" id="ARBA00009078"/>
    </source>
</evidence>
<evidence type="ECO:0000256" key="2">
    <source>
        <dbReference type="SAM" id="MobiDB-lite"/>
    </source>
</evidence>
<dbReference type="InterPro" id="IPR007307">
    <property type="entry name" value="Ltv1"/>
</dbReference>
<organism evidence="3 4">
    <name type="scientific">Candida oxycetoniae</name>
    <dbReference type="NCBI Taxonomy" id="497107"/>
    <lineage>
        <taxon>Eukaryota</taxon>
        <taxon>Fungi</taxon>
        <taxon>Dikarya</taxon>
        <taxon>Ascomycota</taxon>
        <taxon>Saccharomycotina</taxon>
        <taxon>Pichiomycetes</taxon>
        <taxon>Debaryomycetaceae</taxon>
        <taxon>Candida/Lodderomyces clade</taxon>
        <taxon>Candida</taxon>
    </lineage>
</organism>
<feature type="region of interest" description="Disordered" evidence="2">
    <location>
        <begin position="351"/>
        <end position="372"/>
    </location>
</feature>
<dbReference type="Proteomes" id="UP001202479">
    <property type="component" value="Unassembled WGS sequence"/>
</dbReference>
<dbReference type="RefSeq" id="XP_049182754.1">
    <property type="nucleotide sequence ID" value="XM_049324292.1"/>
</dbReference>
<name>A0AAI9T1P0_9ASCO</name>
<gene>
    <name evidence="3" type="ORF">KGF56_000302</name>
</gene>
<sequence length="431" mass="50302">MVKRFDKKNATTYSVVHRAHDDAKFYDEDASQNVLVPAAESQNQAKRASQNKKKVFTLNDLEHSLKEKVRDNEGMASQYGIMFDDSKYDYMQHLKPIGEATDAVFIPAKTKGENKSKQMSLEELLKEQLPSKEKRRDVTRDLNQSIPDELKGFQPDMDPRLREVLEALEDEAYIEEVKVGSQDDGDEEYDDDVFADLLKSGEVENEDEFYAQGEDDYDEWDLDNYEDEYNEKYEANLEEEEKGEEKRDCAGVNENWQRDFMKFKKETNNRTNEWDSSDEFEEDEEEDLMSEKDTIGDLPNIQSKKAKSKTKLRKKKGAMTDTSSFSMSSSALYRTEGLSLLDDRYEQLNKRYESEETKNNFEPKPFDTKEERTDFEDMLDDFLDNYELQSGGRRFAKKDEEKKKLQAAANSVSRGKRAMKLNKAFEQMKVE</sequence>
<dbReference type="EMBL" id="JAHUZD010000019">
    <property type="protein sequence ID" value="KAI3407009.2"/>
    <property type="molecule type" value="Genomic_DNA"/>
</dbReference>
<reference evidence="3" key="1">
    <citation type="journal article" date="2022" name="DNA Res.">
        <title>Genome analysis of five recently described species of the CUG-Ser clade uncovers Candida theae as a new hybrid lineage with pathogenic potential in the Candida parapsilosis species complex.</title>
        <authorList>
            <person name="Mixao V."/>
            <person name="Del Olmo V."/>
            <person name="Hegedusova E."/>
            <person name="Saus E."/>
            <person name="Pryszcz L."/>
            <person name="Cillingova A."/>
            <person name="Nosek J."/>
            <person name="Gabaldon T."/>
        </authorList>
    </citation>
    <scope>NUCLEOTIDE SEQUENCE</scope>
    <source>
        <strain evidence="3">CBS 10844</strain>
    </source>
</reference>
<protein>
    <submittedName>
        <fullName evidence="3">LTV1</fullName>
    </submittedName>
</protein>
<dbReference type="PANTHER" id="PTHR21531">
    <property type="entry name" value="LOW-TEMPERATURE VIABILITY PROTEIN LTV1-RELATED"/>
    <property type="match status" value="1"/>
</dbReference>
<dbReference type="AlphaFoldDB" id="A0AAI9T1P0"/>
<keyword evidence="4" id="KW-1185">Reference proteome</keyword>
<feature type="compositionally biased region" description="Basic residues" evidence="2">
    <location>
        <begin position="304"/>
        <end position="317"/>
    </location>
</feature>
<dbReference type="GO" id="GO:0042274">
    <property type="term" value="P:ribosomal small subunit biogenesis"/>
    <property type="evidence" value="ECO:0007669"/>
    <property type="project" value="InterPro"/>
</dbReference>
<proteinExistence type="inferred from homology"/>
<dbReference type="GO" id="GO:0005634">
    <property type="term" value="C:nucleus"/>
    <property type="evidence" value="ECO:0007669"/>
    <property type="project" value="TreeGrafter"/>
</dbReference>
<dbReference type="GeneID" id="73377919"/>
<accession>A0AAI9T1P0</accession>
<evidence type="ECO:0000313" key="4">
    <source>
        <dbReference type="Proteomes" id="UP001202479"/>
    </source>
</evidence>
<dbReference type="Pfam" id="PF04180">
    <property type="entry name" value="LTV"/>
    <property type="match status" value="1"/>
</dbReference>
<comment type="similarity">
    <text evidence="1">Belongs to the LTV1 family.</text>
</comment>